<comment type="caution">
    <text evidence="4">The sequence shown here is derived from an EMBL/GenBank/DDBJ whole genome shotgun (WGS) entry which is preliminary data.</text>
</comment>
<feature type="domain" description="RNase III" evidence="3">
    <location>
        <begin position="68"/>
        <end position="191"/>
    </location>
</feature>
<reference evidence="4" key="2">
    <citation type="submission" date="2023-06" db="EMBL/GenBank/DDBJ databases">
        <authorList>
            <consortium name="Lawrence Berkeley National Laboratory"/>
            <person name="Mondo S.J."/>
            <person name="Hensen N."/>
            <person name="Bonometti L."/>
            <person name="Westerberg I."/>
            <person name="Brannstrom I.O."/>
            <person name="Guillou S."/>
            <person name="Cros-Aarteil S."/>
            <person name="Calhoun S."/>
            <person name="Haridas S."/>
            <person name="Kuo A."/>
            <person name="Pangilinan J."/>
            <person name="Riley R."/>
            <person name="Labutti K."/>
            <person name="Andreopoulos B."/>
            <person name="Lipzen A."/>
            <person name="Chen C."/>
            <person name="Yanf M."/>
            <person name="Daum C."/>
            <person name="Ng V."/>
            <person name="Clum A."/>
            <person name="Steindorff A."/>
            <person name="Ohm R."/>
            <person name="Martin F."/>
            <person name="Silar P."/>
            <person name="Natvig D."/>
            <person name="Lalanne C."/>
            <person name="Gautier V."/>
            <person name="Ament-Velasquez S.L."/>
            <person name="Kruys A."/>
            <person name="Hutchinson M.I."/>
            <person name="Powell A.J."/>
            <person name="Barry K."/>
            <person name="Miller A.N."/>
            <person name="Grigoriev I.V."/>
            <person name="Debuchy R."/>
            <person name="Gladieux P."/>
            <person name="Thoren M.H."/>
            <person name="Johannesson H."/>
        </authorList>
    </citation>
    <scope>NUCLEOTIDE SEQUENCE</scope>
    <source>
        <strain evidence="4">PSN324</strain>
    </source>
</reference>
<keyword evidence="5" id="KW-1185">Reference proteome</keyword>
<dbReference type="Proteomes" id="UP001321749">
    <property type="component" value="Unassembled WGS sequence"/>
</dbReference>
<evidence type="ECO:0000256" key="2">
    <source>
        <dbReference type="SAM" id="MobiDB-lite"/>
    </source>
</evidence>
<sequence>MRKRSQQDATINTPSTTNDEPPSKKPKPSSSSSSTPSADAQFSPSAFITRWVSANLTTPDQYPPLPEIKDPLLARAALTHSGMRKSPSELSYERLEWLGDVYIELVASELIFSTFPTLPEGQLSNFREMLTRNSTLSKFSIHYGLDKRAYFPREFDLEGRQGGSTASAKRREKALGDIFEAYVGALIRSDPQDGYKTAVD</sequence>
<dbReference type="GO" id="GO:0005654">
    <property type="term" value="C:nucleoplasm"/>
    <property type="evidence" value="ECO:0007669"/>
    <property type="project" value="TreeGrafter"/>
</dbReference>
<keyword evidence="1" id="KW-0694">RNA-binding</keyword>
<evidence type="ECO:0000313" key="5">
    <source>
        <dbReference type="Proteomes" id="UP001321749"/>
    </source>
</evidence>
<accession>A0AAV9HP73</accession>
<evidence type="ECO:0000256" key="1">
    <source>
        <dbReference type="ARBA" id="ARBA00022884"/>
    </source>
</evidence>
<feature type="compositionally biased region" description="Low complexity" evidence="2">
    <location>
        <begin position="28"/>
        <end position="37"/>
    </location>
</feature>
<organism evidence="4 5">
    <name type="scientific">Cladorrhinum samala</name>
    <dbReference type="NCBI Taxonomy" id="585594"/>
    <lineage>
        <taxon>Eukaryota</taxon>
        <taxon>Fungi</taxon>
        <taxon>Dikarya</taxon>
        <taxon>Ascomycota</taxon>
        <taxon>Pezizomycotina</taxon>
        <taxon>Sordariomycetes</taxon>
        <taxon>Sordariomycetidae</taxon>
        <taxon>Sordariales</taxon>
        <taxon>Podosporaceae</taxon>
        <taxon>Cladorrhinum</taxon>
    </lineage>
</organism>
<dbReference type="InterPro" id="IPR036389">
    <property type="entry name" value="RNase_III_sf"/>
</dbReference>
<evidence type="ECO:0000259" key="3">
    <source>
        <dbReference type="PROSITE" id="PS50142"/>
    </source>
</evidence>
<dbReference type="Pfam" id="PF00636">
    <property type="entry name" value="Ribonuclease_3"/>
    <property type="match status" value="1"/>
</dbReference>
<dbReference type="PROSITE" id="PS50142">
    <property type="entry name" value="RNASE_3_2"/>
    <property type="match status" value="1"/>
</dbReference>
<dbReference type="AlphaFoldDB" id="A0AAV9HP73"/>
<dbReference type="PANTHER" id="PTHR11207:SF0">
    <property type="entry name" value="RIBONUCLEASE 3"/>
    <property type="match status" value="1"/>
</dbReference>
<dbReference type="GO" id="GO:0034475">
    <property type="term" value="P:U4 snRNA 3'-end processing"/>
    <property type="evidence" value="ECO:0007669"/>
    <property type="project" value="TreeGrafter"/>
</dbReference>
<dbReference type="PANTHER" id="PTHR11207">
    <property type="entry name" value="RIBONUCLEASE III"/>
    <property type="match status" value="1"/>
</dbReference>
<reference evidence="4" key="1">
    <citation type="journal article" date="2023" name="Mol. Phylogenet. Evol.">
        <title>Genome-scale phylogeny and comparative genomics of the fungal order Sordariales.</title>
        <authorList>
            <person name="Hensen N."/>
            <person name="Bonometti L."/>
            <person name="Westerberg I."/>
            <person name="Brannstrom I.O."/>
            <person name="Guillou S."/>
            <person name="Cros-Aarteil S."/>
            <person name="Calhoun S."/>
            <person name="Haridas S."/>
            <person name="Kuo A."/>
            <person name="Mondo S."/>
            <person name="Pangilinan J."/>
            <person name="Riley R."/>
            <person name="LaButti K."/>
            <person name="Andreopoulos B."/>
            <person name="Lipzen A."/>
            <person name="Chen C."/>
            <person name="Yan M."/>
            <person name="Daum C."/>
            <person name="Ng V."/>
            <person name="Clum A."/>
            <person name="Steindorff A."/>
            <person name="Ohm R.A."/>
            <person name="Martin F."/>
            <person name="Silar P."/>
            <person name="Natvig D.O."/>
            <person name="Lalanne C."/>
            <person name="Gautier V."/>
            <person name="Ament-Velasquez S.L."/>
            <person name="Kruys A."/>
            <person name="Hutchinson M.I."/>
            <person name="Powell A.J."/>
            <person name="Barry K."/>
            <person name="Miller A.N."/>
            <person name="Grigoriev I.V."/>
            <person name="Debuchy R."/>
            <person name="Gladieux P."/>
            <person name="Hiltunen Thoren M."/>
            <person name="Johannesson H."/>
        </authorList>
    </citation>
    <scope>NUCLEOTIDE SEQUENCE</scope>
    <source>
        <strain evidence="4">PSN324</strain>
    </source>
</reference>
<dbReference type="SUPFAM" id="SSF69065">
    <property type="entry name" value="RNase III domain-like"/>
    <property type="match status" value="1"/>
</dbReference>
<name>A0AAV9HP73_9PEZI</name>
<dbReference type="EMBL" id="MU864970">
    <property type="protein sequence ID" value="KAK4462566.1"/>
    <property type="molecule type" value="Genomic_DNA"/>
</dbReference>
<dbReference type="InterPro" id="IPR000999">
    <property type="entry name" value="RNase_III_dom"/>
</dbReference>
<protein>
    <submittedName>
        <fullName evidence="4">Ribonuclease III domain-containing protein</fullName>
    </submittedName>
</protein>
<dbReference type="CDD" id="cd00593">
    <property type="entry name" value="RIBOc"/>
    <property type="match status" value="1"/>
</dbReference>
<dbReference type="GO" id="GO:0006369">
    <property type="term" value="P:termination of RNA polymerase II transcription"/>
    <property type="evidence" value="ECO:0007669"/>
    <property type="project" value="TreeGrafter"/>
</dbReference>
<dbReference type="Gene3D" id="1.10.1520.10">
    <property type="entry name" value="Ribonuclease III domain"/>
    <property type="match status" value="1"/>
</dbReference>
<feature type="region of interest" description="Disordered" evidence="2">
    <location>
        <begin position="1"/>
        <end position="41"/>
    </location>
</feature>
<gene>
    <name evidence="4" type="ORF">QBC42DRAFT_267499</name>
</gene>
<feature type="compositionally biased region" description="Polar residues" evidence="2">
    <location>
        <begin position="7"/>
        <end position="20"/>
    </location>
</feature>
<proteinExistence type="predicted"/>
<dbReference type="GO" id="GO:0003723">
    <property type="term" value="F:RNA binding"/>
    <property type="evidence" value="ECO:0007669"/>
    <property type="project" value="UniProtKB-KW"/>
</dbReference>
<dbReference type="GO" id="GO:0004525">
    <property type="term" value="F:ribonuclease III activity"/>
    <property type="evidence" value="ECO:0007669"/>
    <property type="project" value="InterPro"/>
</dbReference>
<feature type="non-terminal residue" evidence="4">
    <location>
        <position position="200"/>
    </location>
</feature>
<dbReference type="SMART" id="SM00535">
    <property type="entry name" value="RIBOc"/>
    <property type="match status" value="1"/>
</dbReference>
<dbReference type="GO" id="GO:0006364">
    <property type="term" value="P:rRNA processing"/>
    <property type="evidence" value="ECO:0007669"/>
    <property type="project" value="TreeGrafter"/>
</dbReference>
<evidence type="ECO:0000313" key="4">
    <source>
        <dbReference type="EMBL" id="KAK4462566.1"/>
    </source>
</evidence>